<evidence type="ECO:0000259" key="6">
    <source>
        <dbReference type="PROSITE" id="PS01186"/>
    </source>
</evidence>
<dbReference type="PANTHER" id="PTHR11219:SF70">
    <property type="entry name" value="EGF-LIKE DOMAIN-CONTAINING PROTEIN"/>
    <property type="match status" value="1"/>
</dbReference>
<accession>A0A6A5BXX9</accession>
<dbReference type="GeneID" id="68108725"/>
<dbReference type="PANTHER" id="PTHR11219">
    <property type="entry name" value="TENEURIN AND N-ACETYLGLUCOSAMINE-1-PHOSPHODIESTER ALPHA-N-ACETYLGLUCOSAMINIDASE"/>
    <property type="match status" value="1"/>
</dbReference>
<dbReference type="Proteomes" id="UP000444721">
    <property type="component" value="Unassembled WGS sequence"/>
</dbReference>
<protein>
    <recommendedName>
        <fullName evidence="5 6">EGF-like domain-containing protein</fullName>
    </recommendedName>
</protein>
<feature type="domain" description="EGF-like" evidence="5 6">
    <location>
        <begin position="448"/>
        <end position="459"/>
    </location>
</feature>
<dbReference type="Gene3D" id="2.10.25.10">
    <property type="entry name" value="Laminin"/>
    <property type="match status" value="4"/>
</dbReference>
<dbReference type="VEuPathDB" id="AmoebaDB:NF0108850"/>
<name>A0A6A5BXX9_NAEFO</name>
<feature type="domain" description="EGF-like" evidence="5">
    <location>
        <begin position="408"/>
        <end position="419"/>
    </location>
</feature>
<dbReference type="OMA" id="NSNWGGF"/>
<sequence>MTYSKIAFTYNCSGCGSFGQFAYYGSQYYIYTTASGSTNNLLRIDLTGMPPQPITTLSVGIQPKFASTDSNSIFFENAGTIYQYDIYGNSTSMYATSIGGTIYALGTSTKSIKKFNNGNSTLSTLVSNVTPRYLSFANGYIYYTDTTGGIKRLSQDGTVVDLGIPLASTAGGIYVNFTTGVIYYGDGYTIYKASPTCDPNSEYNNSPYCDCLPGFSRPSNSLSCLPTCYGIVQGDAGVCNGHGSCDAVDTCRCNSNWGGFNCSMPKCFGILQNSTGVCNDHGSCDAVDTCVCNSNWGGSSCSLPKCFGILQNSTSVCNGHGSCDAVDTCVCNSNWGGFNCSMPKCFGLLQNSSSVCNGHGSCNTVDTCVCNSNWGGSICSLPKCFGILQNETYTVCNGHGSCNNVDTCVCNSNWGGSDCSMPKCFGILANSTISVCSGRGLCIAPDTCNCNVGYFGTQCQNLVNNSIISNNASCWGSLEMGAPKPQIVSQIVNGDGIQFSLNFSVDPNVEFSHFMRIGENSSFNADSCVLSGGEGVNLTLVTSGSPCFKVYSSQVFSLDYLMSNPNVKKESIGDLVKLTIPIALYYFDVLGINNGGFCRAYEFTTSQVIYVQLTSTVISSFNENSSLDPYTVNLYPQGFSTDPSTGLLQVQMILRVSNVTLTSFNFYNTTNPNYIFQVSATSFLYQNGLYAFYQIRMHSNVKVNDYRALTFFTATLKRNGIIDDVIQYIPLKIDYTIVEAPSDKNFTLQPYMYLAGSDWSPKTIFKTGEKVFAQVQSSSTLGKNHLLVNDAYLCCFKTFTPTLSYNPSQGEYGCSQFNSGTMDVWKPIISSKIGNSELETQLFPYPGAKTLYGFSFTLISSMFPQKHSNSSASTSCFVQSNVGVTPLTRSVAATSGDMSTASTMFVVQVVTSAKESSSRVSGGSSLSVGSVLMAVVVMTMSAFVQALFW</sequence>
<dbReference type="PROSITE" id="PS00022">
    <property type="entry name" value="EGF_1"/>
    <property type="match status" value="3"/>
</dbReference>
<dbReference type="OrthoDB" id="409374at2759"/>
<keyword evidence="4" id="KW-0472">Membrane</keyword>
<evidence type="ECO:0000259" key="5">
    <source>
        <dbReference type="PROSITE" id="PS00022"/>
    </source>
</evidence>
<dbReference type="VEuPathDB" id="AmoebaDB:NF0108840"/>
<evidence type="ECO:0000256" key="4">
    <source>
        <dbReference type="SAM" id="Phobius"/>
    </source>
</evidence>
<feature type="domain" description="EGF-like" evidence="5">
    <location>
        <begin position="368"/>
        <end position="379"/>
    </location>
</feature>
<keyword evidence="1" id="KW-0245">EGF-like domain</keyword>
<dbReference type="VEuPathDB" id="AmoebaDB:FDP41_001507"/>
<keyword evidence="8" id="KW-1185">Reference proteome</keyword>
<evidence type="ECO:0000256" key="3">
    <source>
        <dbReference type="ARBA" id="ARBA00023157"/>
    </source>
</evidence>
<evidence type="ECO:0000256" key="2">
    <source>
        <dbReference type="ARBA" id="ARBA00022737"/>
    </source>
</evidence>
<dbReference type="InterPro" id="IPR051216">
    <property type="entry name" value="Teneurin"/>
</dbReference>
<keyword evidence="2" id="KW-0677">Repeat</keyword>
<dbReference type="SUPFAM" id="SSF63825">
    <property type="entry name" value="YWTD domain"/>
    <property type="match status" value="1"/>
</dbReference>
<dbReference type="SMART" id="SM00181">
    <property type="entry name" value="EGF"/>
    <property type="match status" value="7"/>
</dbReference>
<keyword evidence="3" id="KW-1015">Disulfide bond</keyword>
<dbReference type="AlphaFoldDB" id="A0A6A5BXX9"/>
<reference evidence="7 8" key="1">
    <citation type="journal article" date="2019" name="Sci. Rep.">
        <title>Nanopore sequencing improves the draft genome of the human pathogenic amoeba Naegleria fowleri.</title>
        <authorList>
            <person name="Liechti N."/>
            <person name="Schurch N."/>
            <person name="Bruggmann R."/>
            <person name="Wittwer M."/>
        </authorList>
    </citation>
    <scope>NUCLEOTIDE SEQUENCE [LARGE SCALE GENOMIC DNA]</scope>
    <source>
        <strain evidence="7 8">ATCC 30894</strain>
    </source>
</reference>
<dbReference type="InterPro" id="IPR000742">
    <property type="entry name" value="EGF"/>
</dbReference>
<proteinExistence type="predicted"/>
<keyword evidence="4" id="KW-0812">Transmembrane</keyword>
<comment type="caution">
    <text evidence="7">The sequence shown here is derived from an EMBL/GenBank/DDBJ whole genome shotgun (WGS) entry which is preliminary data.</text>
</comment>
<dbReference type="RefSeq" id="XP_044563877.1">
    <property type="nucleotide sequence ID" value="XM_044704599.1"/>
</dbReference>
<keyword evidence="4" id="KW-1133">Transmembrane helix</keyword>
<gene>
    <name evidence="7" type="ORF">FDP41_001507</name>
</gene>
<evidence type="ECO:0000256" key="1">
    <source>
        <dbReference type="ARBA" id="ARBA00022536"/>
    </source>
</evidence>
<dbReference type="VEuPathDB" id="AmoebaDB:NF0010290"/>
<evidence type="ECO:0000313" key="8">
    <source>
        <dbReference type="Proteomes" id="UP000444721"/>
    </source>
</evidence>
<organism evidence="7 8">
    <name type="scientific">Naegleria fowleri</name>
    <name type="common">Brain eating amoeba</name>
    <dbReference type="NCBI Taxonomy" id="5763"/>
    <lineage>
        <taxon>Eukaryota</taxon>
        <taxon>Discoba</taxon>
        <taxon>Heterolobosea</taxon>
        <taxon>Tetramitia</taxon>
        <taxon>Eutetramitia</taxon>
        <taxon>Vahlkampfiidae</taxon>
        <taxon>Naegleria</taxon>
    </lineage>
</organism>
<feature type="transmembrane region" description="Helical" evidence="4">
    <location>
        <begin position="926"/>
        <end position="948"/>
    </location>
</feature>
<dbReference type="PROSITE" id="PS01186">
    <property type="entry name" value="EGF_2"/>
    <property type="match status" value="1"/>
</dbReference>
<evidence type="ECO:0000313" key="7">
    <source>
        <dbReference type="EMBL" id="KAF0979164.1"/>
    </source>
</evidence>
<dbReference type="EMBL" id="VFQX01000027">
    <property type="protein sequence ID" value="KAF0979164.1"/>
    <property type="molecule type" value="Genomic_DNA"/>
</dbReference>
<dbReference type="VEuPathDB" id="AmoebaDB:NfTy_053380"/>